<evidence type="ECO:0000313" key="3">
    <source>
        <dbReference type="Proteomes" id="UP001165121"/>
    </source>
</evidence>
<comment type="caution">
    <text evidence="2">The sequence shown here is derived from an EMBL/GenBank/DDBJ whole genome shotgun (WGS) entry which is preliminary data.</text>
</comment>
<dbReference type="AlphaFoldDB" id="A0A9W6Y5H3"/>
<evidence type="ECO:0000256" key="1">
    <source>
        <dbReference type="SAM" id="MobiDB-lite"/>
    </source>
</evidence>
<reference evidence="2" key="1">
    <citation type="submission" date="2023-04" db="EMBL/GenBank/DDBJ databases">
        <title>Phytophthora fragariaefolia NBRC 109709.</title>
        <authorList>
            <person name="Ichikawa N."/>
            <person name="Sato H."/>
            <person name="Tonouchi N."/>
        </authorList>
    </citation>
    <scope>NUCLEOTIDE SEQUENCE</scope>
    <source>
        <strain evidence="2">NBRC 109709</strain>
    </source>
</reference>
<evidence type="ECO:0000313" key="2">
    <source>
        <dbReference type="EMBL" id="GMF52849.1"/>
    </source>
</evidence>
<feature type="compositionally biased region" description="Basic and acidic residues" evidence="1">
    <location>
        <begin position="148"/>
        <end position="158"/>
    </location>
</feature>
<dbReference type="EMBL" id="BSXT01003154">
    <property type="protein sequence ID" value="GMF52849.1"/>
    <property type="molecule type" value="Genomic_DNA"/>
</dbReference>
<protein>
    <submittedName>
        <fullName evidence="2">Unnamed protein product</fullName>
    </submittedName>
</protein>
<accession>A0A9W6Y5H3</accession>
<organism evidence="2 3">
    <name type="scientific">Phytophthora fragariaefolia</name>
    <dbReference type="NCBI Taxonomy" id="1490495"/>
    <lineage>
        <taxon>Eukaryota</taxon>
        <taxon>Sar</taxon>
        <taxon>Stramenopiles</taxon>
        <taxon>Oomycota</taxon>
        <taxon>Peronosporomycetes</taxon>
        <taxon>Peronosporales</taxon>
        <taxon>Peronosporaceae</taxon>
        <taxon>Phytophthora</taxon>
    </lineage>
</organism>
<proteinExistence type="predicted"/>
<dbReference type="Proteomes" id="UP001165121">
    <property type="component" value="Unassembled WGS sequence"/>
</dbReference>
<feature type="region of interest" description="Disordered" evidence="1">
    <location>
        <begin position="25"/>
        <end position="164"/>
    </location>
</feature>
<sequence length="237" mass="25958">MPCQTPSEQQPAAFAREPIESLNHSLHWIPELPQSQPDMHRTSPIDQCNCRPMPARLGRELHNQRANAKAPHGSSDNVKVPDSSSENDPAMNSRSENDLATNSSSENDPAKDSSSENNTYTSDGHRTAPSLSERELQNQRGNDQVPDDSSKNAKDTREGSGTNDKVVGWGFCARGFPGTDDSGKIPPEGGVAGLHIQATSTLVQHALMDTFRWATCSVVTIHSRKHYYWQKATDIGQ</sequence>
<gene>
    <name evidence="2" type="ORF">Pfra01_002172500</name>
</gene>
<name>A0A9W6Y5H3_9STRA</name>
<feature type="compositionally biased region" description="Polar residues" evidence="1">
    <location>
        <begin position="74"/>
        <end position="107"/>
    </location>
</feature>
<keyword evidence="3" id="KW-1185">Reference proteome</keyword>